<protein>
    <recommendedName>
        <fullName evidence="6">4Fe-4S Mo/W bis-MGD-type domain-containing protein</fullName>
    </recommendedName>
</protein>
<dbReference type="Pfam" id="PF00384">
    <property type="entry name" value="Molybdopterin"/>
    <property type="match status" value="1"/>
</dbReference>
<evidence type="ECO:0000256" key="4">
    <source>
        <dbReference type="ARBA" id="ARBA00023014"/>
    </source>
</evidence>
<evidence type="ECO:0000259" key="6">
    <source>
        <dbReference type="PROSITE" id="PS51669"/>
    </source>
</evidence>
<dbReference type="SUPFAM" id="SSF53706">
    <property type="entry name" value="Formate dehydrogenase/DMSO reductase, domains 1-3"/>
    <property type="match status" value="1"/>
</dbReference>
<name>A0ABQ6K157_9MICO</name>
<dbReference type="Proteomes" id="UP001157069">
    <property type="component" value="Unassembled WGS sequence"/>
</dbReference>
<dbReference type="SMART" id="SM00926">
    <property type="entry name" value="Molybdop_Fe4S4"/>
    <property type="match status" value="1"/>
</dbReference>
<dbReference type="InterPro" id="IPR050123">
    <property type="entry name" value="Prok_molybdopt-oxidoreductase"/>
</dbReference>
<feature type="region of interest" description="Disordered" evidence="5">
    <location>
        <begin position="1"/>
        <end position="22"/>
    </location>
</feature>
<evidence type="ECO:0000256" key="5">
    <source>
        <dbReference type="SAM" id="MobiDB-lite"/>
    </source>
</evidence>
<dbReference type="PANTHER" id="PTHR43105:SF2">
    <property type="entry name" value="RESPIRATORY NITRATE REDUCTASE 2 ALPHA CHAIN"/>
    <property type="match status" value="1"/>
</dbReference>
<evidence type="ECO:0000313" key="7">
    <source>
        <dbReference type="EMBL" id="GMA92642.1"/>
    </source>
</evidence>
<proteinExistence type="predicted"/>
<dbReference type="InterPro" id="IPR027467">
    <property type="entry name" value="MopterinOxRdtase_cofactor_BS"/>
</dbReference>
<dbReference type="EMBL" id="BSVA01000001">
    <property type="protein sequence ID" value="GMA92642.1"/>
    <property type="molecule type" value="Genomic_DNA"/>
</dbReference>
<dbReference type="PANTHER" id="PTHR43105">
    <property type="entry name" value="RESPIRATORY NITRATE REDUCTASE"/>
    <property type="match status" value="1"/>
</dbReference>
<dbReference type="Gene3D" id="3.40.50.12440">
    <property type="match status" value="1"/>
</dbReference>
<organism evidence="7 8">
    <name type="scientific">Homoserinibacter gongjuensis</name>
    <dbReference type="NCBI Taxonomy" id="1162968"/>
    <lineage>
        <taxon>Bacteria</taxon>
        <taxon>Bacillati</taxon>
        <taxon>Actinomycetota</taxon>
        <taxon>Actinomycetes</taxon>
        <taxon>Micrococcales</taxon>
        <taxon>Microbacteriaceae</taxon>
        <taxon>Homoserinibacter</taxon>
    </lineage>
</organism>
<keyword evidence="1" id="KW-0004">4Fe-4S</keyword>
<sequence length="364" mass="40633">MEAFATEGTQMTPDKHTEPATDGPLADALVGMGRFLRRGEVSADLRSVFLEGGRAGDVFYRDRWAHDKVVRSTHGVNCTGSCSWKVYVKDGIITWETQQTDYPSVGPDSPEYEPRGCPRGAAFSWYTYSPTRVRYPYIRDTLAELYRAAKREHPDPVDAWASIVEDPEKSRAYKSVRGKGGLVRTTWDEAMEIAAAAHVYTVKAYGPDRVAGFSPIPAMSMVSHGAGARFLNLLGGSILSFYDWYADLPVASPQVFGDQTDVPESADWWNAGYLIMWGSNVPVTRTPDAHFMTEARYRGQKVVTVSPDYTDNTKFADEWVSPHPGTDAALALAMGHVILTEHYVQKRTPRFEDYMRRYTDSPTS</sequence>
<comment type="caution">
    <text evidence="7">The sequence shown here is derived from an EMBL/GenBank/DDBJ whole genome shotgun (WGS) entry which is preliminary data.</text>
</comment>
<gene>
    <name evidence="7" type="ORF">GCM10025869_31710</name>
</gene>
<keyword evidence="2" id="KW-0479">Metal-binding</keyword>
<dbReference type="PROSITE" id="PS00551">
    <property type="entry name" value="MOLYBDOPTERIN_PROK_1"/>
    <property type="match status" value="1"/>
</dbReference>
<feature type="domain" description="4Fe-4S Mo/W bis-MGD-type" evidence="6">
    <location>
        <begin position="67"/>
        <end position="131"/>
    </location>
</feature>
<dbReference type="InterPro" id="IPR006963">
    <property type="entry name" value="Mopterin_OxRdtase_4Fe-4S_dom"/>
</dbReference>
<evidence type="ECO:0000313" key="8">
    <source>
        <dbReference type="Proteomes" id="UP001157069"/>
    </source>
</evidence>
<keyword evidence="4" id="KW-0411">Iron-sulfur</keyword>
<reference evidence="8" key="1">
    <citation type="journal article" date="2019" name="Int. J. Syst. Evol. Microbiol.">
        <title>The Global Catalogue of Microorganisms (GCM) 10K type strain sequencing project: providing services to taxonomists for standard genome sequencing and annotation.</title>
        <authorList>
            <consortium name="The Broad Institute Genomics Platform"/>
            <consortium name="The Broad Institute Genome Sequencing Center for Infectious Disease"/>
            <person name="Wu L."/>
            <person name="Ma J."/>
        </authorList>
    </citation>
    <scope>NUCLEOTIDE SEQUENCE [LARGE SCALE GENOMIC DNA]</scope>
    <source>
        <strain evidence="8">NBRC 108755</strain>
    </source>
</reference>
<dbReference type="InterPro" id="IPR006656">
    <property type="entry name" value="Mopterin_OxRdtase"/>
</dbReference>
<evidence type="ECO:0000256" key="1">
    <source>
        <dbReference type="ARBA" id="ARBA00022485"/>
    </source>
</evidence>
<keyword evidence="3" id="KW-0408">Iron</keyword>
<dbReference type="PROSITE" id="PS51669">
    <property type="entry name" value="4FE4S_MOW_BIS_MGD"/>
    <property type="match status" value="1"/>
</dbReference>
<accession>A0ABQ6K157</accession>
<evidence type="ECO:0000256" key="3">
    <source>
        <dbReference type="ARBA" id="ARBA00023004"/>
    </source>
</evidence>
<keyword evidence="8" id="KW-1185">Reference proteome</keyword>
<evidence type="ECO:0000256" key="2">
    <source>
        <dbReference type="ARBA" id="ARBA00022723"/>
    </source>
</evidence>